<keyword evidence="2 3" id="KW-0040">ANK repeat</keyword>
<gene>
    <name evidence="5" type="ORF">GCM10008090_28880</name>
</gene>
<evidence type="ECO:0000313" key="5">
    <source>
        <dbReference type="EMBL" id="GHA17414.1"/>
    </source>
</evidence>
<dbReference type="EMBL" id="BMXA01000006">
    <property type="protein sequence ID" value="GHA17414.1"/>
    <property type="molecule type" value="Genomic_DNA"/>
</dbReference>
<reference evidence="5" key="2">
    <citation type="submission" date="2020-09" db="EMBL/GenBank/DDBJ databases">
        <authorList>
            <person name="Sun Q."/>
            <person name="Kim S."/>
        </authorList>
    </citation>
    <scope>NUCLEOTIDE SEQUENCE</scope>
    <source>
        <strain evidence="5">KCTC 12711</strain>
    </source>
</reference>
<name>A0A918S1G7_9GAMM</name>
<keyword evidence="1" id="KW-0677">Repeat</keyword>
<feature type="repeat" description="ANK" evidence="3">
    <location>
        <begin position="328"/>
        <end position="356"/>
    </location>
</feature>
<dbReference type="RefSeq" id="WP_189402413.1">
    <property type="nucleotide sequence ID" value="NZ_BMXA01000006.1"/>
</dbReference>
<keyword evidence="6" id="KW-1185">Reference proteome</keyword>
<keyword evidence="4" id="KW-1133">Transmembrane helix</keyword>
<evidence type="ECO:0000256" key="4">
    <source>
        <dbReference type="SAM" id="Phobius"/>
    </source>
</evidence>
<keyword evidence="4" id="KW-0812">Transmembrane</keyword>
<dbReference type="PANTHER" id="PTHR24166">
    <property type="entry name" value="ROLLING PEBBLES, ISOFORM B"/>
    <property type="match status" value="1"/>
</dbReference>
<evidence type="ECO:0000256" key="1">
    <source>
        <dbReference type="ARBA" id="ARBA00022737"/>
    </source>
</evidence>
<evidence type="ECO:0000256" key="2">
    <source>
        <dbReference type="ARBA" id="ARBA00023043"/>
    </source>
</evidence>
<dbReference type="PROSITE" id="PS50297">
    <property type="entry name" value="ANK_REP_REGION"/>
    <property type="match status" value="2"/>
</dbReference>
<accession>A0A918S1G7</accession>
<dbReference type="InterPro" id="IPR050889">
    <property type="entry name" value="Dendritic_Spine_Reg/Scaffold"/>
</dbReference>
<keyword evidence="4" id="KW-0472">Membrane</keyword>
<dbReference type="PROSITE" id="PS50088">
    <property type="entry name" value="ANK_REPEAT"/>
    <property type="match status" value="3"/>
</dbReference>
<organism evidence="5 6">
    <name type="scientific">Arenicella chitinivorans</name>
    <dbReference type="NCBI Taxonomy" id="1329800"/>
    <lineage>
        <taxon>Bacteria</taxon>
        <taxon>Pseudomonadati</taxon>
        <taxon>Pseudomonadota</taxon>
        <taxon>Gammaproteobacteria</taxon>
        <taxon>Arenicellales</taxon>
        <taxon>Arenicellaceae</taxon>
        <taxon>Arenicella</taxon>
    </lineage>
</organism>
<dbReference type="AlphaFoldDB" id="A0A918S1G7"/>
<dbReference type="PANTHER" id="PTHR24166:SF48">
    <property type="entry name" value="PROTEIN VAPYRIN"/>
    <property type="match status" value="1"/>
</dbReference>
<dbReference type="SMART" id="SM00248">
    <property type="entry name" value="ANK"/>
    <property type="match status" value="4"/>
</dbReference>
<feature type="repeat" description="ANK" evidence="3">
    <location>
        <begin position="295"/>
        <end position="327"/>
    </location>
</feature>
<proteinExistence type="predicted"/>
<protein>
    <recommendedName>
        <fullName evidence="7">Ankyrin repeat domain-containing protein</fullName>
    </recommendedName>
</protein>
<dbReference type="Proteomes" id="UP000614811">
    <property type="component" value="Unassembled WGS sequence"/>
</dbReference>
<dbReference type="InterPro" id="IPR036770">
    <property type="entry name" value="Ankyrin_rpt-contain_sf"/>
</dbReference>
<dbReference type="InterPro" id="IPR002110">
    <property type="entry name" value="Ankyrin_rpt"/>
</dbReference>
<feature type="repeat" description="ANK" evidence="3">
    <location>
        <begin position="562"/>
        <end position="594"/>
    </location>
</feature>
<dbReference type="Gene3D" id="1.25.40.20">
    <property type="entry name" value="Ankyrin repeat-containing domain"/>
    <property type="match status" value="2"/>
</dbReference>
<evidence type="ECO:0008006" key="7">
    <source>
        <dbReference type="Google" id="ProtNLM"/>
    </source>
</evidence>
<feature type="transmembrane region" description="Helical" evidence="4">
    <location>
        <begin position="7"/>
        <end position="39"/>
    </location>
</feature>
<dbReference type="SUPFAM" id="SSF48403">
    <property type="entry name" value="Ankyrin repeat"/>
    <property type="match status" value="1"/>
</dbReference>
<evidence type="ECO:0000256" key="3">
    <source>
        <dbReference type="PROSITE-ProRule" id="PRU00023"/>
    </source>
</evidence>
<dbReference type="Pfam" id="PF13857">
    <property type="entry name" value="Ank_5"/>
    <property type="match status" value="1"/>
</dbReference>
<comment type="caution">
    <text evidence="5">The sequence shown here is derived from an EMBL/GenBank/DDBJ whole genome shotgun (WGS) entry which is preliminary data.</text>
</comment>
<sequence>MKFLKQFVAILAGVIKFIWNAIWFVVVLAVLSVYAYSWWLHRDYEQQVAAEQAEVDAGIKEFSDKKIGDVTELQNDYRARCLNLELAIHDQEANDTQSLCEKAAERLSVQSQSTGMTLANFERLHIKLCRSNSDSDDDPQWCAEEGAAALQEAMRYGLTAALCDYEQLRVRKPYGARESLEYDWQLTKHGKRVYNNASLLFDCETGKYSEVGYAGFYDSIMTDEEQYPEYDSQLWRDSYQEDYVAAMSELKNTPFGENPDHDVELMNYYASSPQSIHLPKLIKWAEGQVNFDVQYYQQPLHVAIQYADDDAVFHLLNAGADVSRPTSSGDMPISLAAQEGKLNIVKALLEKGADPNGVVGAESAYFANPLLAAAYGGHGSVFKALTQAGALLEPIQPEQYPNWDSKVLMSAALQGGDANIVRFLKSQSILMPDKPERVWRYALEGRNPELIQYLIDLKQPLPVADEHYDLYSIIAKQHDNEAAIVADRLFKQLLSYGLNLAGESGKPSSAGHHAIVYVAPNNILEQKTAAYAEVYQSKLRFAARAVDAVLNAGVDIDHVNKKGNTMLMLAARRSHPELVKLLLARGADPKVRNAEGLTALDIAVKEGRRLTKFWKRKAHLKQRYAETISQLGGDPAELDAQAES</sequence>
<reference evidence="5" key="1">
    <citation type="journal article" date="2014" name="Int. J. Syst. Evol. Microbiol.">
        <title>Complete genome sequence of Corynebacterium casei LMG S-19264T (=DSM 44701T), isolated from a smear-ripened cheese.</title>
        <authorList>
            <consortium name="US DOE Joint Genome Institute (JGI-PGF)"/>
            <person name="Walter F."/>
            <person name="Albersmeier A."/>
            <person name="Kalinowski J."/>
            <person name="Ruckert C."/>
        </authorList>
    </citation>
    <scope>NUCLEOTIDE SEQUENCE</scope>
    <source>
        <strain evidence="5">KCTC 12711</strain>
    </source>
</reference>
<dbReference type="Pfam" id="PF12796">
    <property type="entry name" value="Ank_2"/>
    <property type="match status" value="1"/>
</dbReference>
<evidence type="ECO:0000313" key="6">
    <source>
        <dbReference type="Proteomes" id="UP000614811"/>
    </source>
</evidence>